<feature type="region of interest" description="Disordered" evidence="1">
    <location>
        <begin position="70"/>
        <end position="101"/>
    </location>
</feature>
<dbReference type="Proteomes" id="UP000054560">
    <property type="component" value="Unassembled WGS sequence"/>
</dbReference>
<dbReference type="EMBL" id="KQ242558">
    <property type="protein sequence ID" value="KNC78104.1"/>
    <property type="molecule type" value="Genomic_DNA"/>
</dbReference>
<feature type="compositionally biased region" description="Basic and acidic residues" evidence="1">
    <location>
        <begin position="70"/>
        <end position="92"/>
    </location>
</feature>
<evidence type="ECO:0000313" key="3">
    <source>
        <dbReference type="Proteomes" id="UP000054560"/>
    </source>
</evidence>
<feature type="region of interest" description="Disordered" evidence="1">
    <location>
        <begin position="1"/>
        <end position="39"/>
    </location>
</feature>
<keyword evidence="3" id="KW-1185">Reference proteome</keyword>
<dbReference type="GeneID" id="25909959"/>
<reference evidence="2 3" key="1">
    <citation type="submission" date="2011-02" db="EMBL/GenBank/DDBJ databases">
        <title>The Genome Sequence of Sphaeroforma arctica JP610.</title>
        <authorList>
            <consortium name="The Broad Institute Genome Sequencing Platform"/>
            <person name="Russ C."/>
            <person name="Cuomo C."/>
            <person name="Young S.K."/>
            <person name="Zeng Q."/>
            <person name="Gargeya S."/>
            <person name="Alvarado L."/>
            <person name="Berlin A."/>
            <person name="Chapman S.B."/>
            <person name="Chen Z."/>
            <person name="Freedman E."/>
            <person name="Gellesch M."/>
            <person name="Goldberg J."/>
            <person name="Griggs A."/>
            <person name="Gujja S."/>
            <person name="Heilman E."/>
            <person name="Heiman D."/>
            <person name="Howarth C."/>
            <person name="Mehta T."/>
            <person name="Neiman D."/>
            <person name="Pearson M."/>
            <person name="Roberts A."/>
            <person name="Saif S."/>
            <person name="Shea T."/>
            <person name="Shenoy N."/>
            <person name="Sisk P."/>
            <person name="Stolte C."/>
            <person name="Sykes S."/>
            <person name="White J."/>
            <person name="Yandava C."/>
            <person name="Burger G."/>
            <person name="Gray M.W."/>
            <person name="Holland P.W.H."/>
            <person name="King N."/>
            <person name="Lang F.B.F."/>
            <person name="Roger A.J."/>
            <person name="Ruiz-Trillo I."/>
            <person name="Haas B."/>
            <person name="Nusbaum C."/>
            <person name="Birren B."/>
        </authorList>
    </citation>
    <scope>NUCLEOTIDE SEQUENCE [LARGE SCALE GENOMIC DNA]</scope>
    <source>
        <strain evidence="2 3">JP610</strain>
    </source>
</reference>
<dbReference type="AlphaFoldDB" id="A0A0L0FMY8"/>
<evidence type="ECO:0000313" key="2">
    <source>
        <dbReference type="EMBL" id="KNC78104.1"/>
    </source>
</evidence>
<accession>A0A0L0FMY8</accession>
<protein>
    <submittedName>
        <fullName evidence="2">Uncharacterized protein</fullName>
    </submittedName>
</protein>
<dbReference type="RefSeq" id="XP_014152006.1">
    <property type="nucleotide sequence ID" value="XM_014296531.1"/>
</dbReference>
<sequence>MDHEKDHDKDHEKYHDMDHDKDHEKDHGGDQGMMCHKDNNQGKCKSLGKKIDEGMHCFRYGDNKCASSHCCKEHDDDKDHGKDREKDHDDTMIKIMMVTRR</sequence>
<gene>
    <name evidence="2" type="ORF">SARC_09455</name>
</gene>
<evidence type="ECO:0000256" key="1">
    <source>
        <dbReference type="SAM" id="MobiDB-lite"/>
    </source>
</evidence>
<organism evidence="2 3">
    <name type="scientific">Sphaeroforma arctica JP610</name>
    <dbReference type="NCBI Taxonomy" id="667725"/>
    <lineage>
        <taxon>Eukaryota</taxon>
        <taxon>Ichthyosporea</taxon>
        <taxon>Ichthyophonida</taxon>
        <taxon>Sphaeroforma</taxon>
    </lineage>
</organism>
<name>A0A0L0FMY8_9EUKA</name>
<proteinExistence type="predicted"/>